<name>A0A1Y5SVF1_9RHOB</name>
<evidence type="ECO:0000256" key="8">
    <source>
        <dbReference type="ARBA" id="ARBA00048572"/>
    </source>
</evidence>
<dbReference type="Proteomes" id="UP000193307">
    <property type="component" value="Unassembled WGS sequence"/>
</dbReference>
<comment type="similarity">
    <text evidence="2 9">Belongs to the short-chain dehydrogenases/reductases (SDR) family. FabI subfamily.</text>
</comment>
<feature type="binding site" evidence="11">
    <location>
        <begin position="21"/>
        <end position="22"/>
    </location>
    <ligand>
        <name>NAD(+)</name>
        <dbReference type="ChEBI" id="CHEBI:57540"/>
    </ligand>
</feature>
<evidence type="ECO:0000256" key="9">
    <source>
        <dbReference type="PIRNR" id="PIRNR000094"/>
    </source>
</evidence>
<keyword evidence="5 9" id="KW-0560">Oxidoreductase</keyword>
<keyword evidence="4" id="KW-0276">Fatty acid metabolism</keyword>
<protein>
    <recommendedName>
        <fullName evidence="9">Enoyl-[acyl-carrier-protein] reductase [NADH]</fullName>
        <ecNumber evidence="9">1.3.1.9</ecNumber>
    </recommendedName>
</protein>
<evidence type="ECO:0000256" key="4">
    <source>
        <dbReference type="ARBA" id="ARBA00022832"/>
    </source>
</evidence>
<dbReference type="STRING" id="658057.SAMN04488032_10794"/>
<evidence type="ECO:0000256" key="5">
    <source>
        <dbReference type="ARBA" id="ARBA00023002"/>
    </source>
</evidence>
<comment type="pathway">
    <text evidence="1">Lipid metabolism; fatty acid biosynthesis.</text>
</comment>
<dbReference type="Pfam" id="PF13561">
    <property type="entry name" value="adh_short_C2"/>
    <property type="match status" value="1"/>
</dbReference>
<feature type="binding site" evidence="11">
    <location>
        <begin position="66"/>
        <end position="67"/>
    </location>
    <ligand>
        <name>NAD(+)</name>
        <dbReference type="ChEBI" id="CHEBI:57540"/>
    </ligand>
</feature>
<dbReference type="Gene3D" id="1.10.8.400">
    <property type="entry name" value="Enoyl acyl carrier protein reductase"/>
    <property type="match status" value="1"/>
</dbReference>
<keyword evidence="9 11" id="KW-0520">NAD</keyword>
<keyword evidence="13" id="KW-1185">Reference proteome</keyword>
<keyword evidence="7 9" id="KW-0275">Fatty acid biosynthesis</keyword>
<dbReference type="InterPro" id="IPR036291">
    <property type="entry name" value="NAD(P)-bd_dom_sf"/>
</dbReference>
<feature type="active site" description="Proton acceptor" evidence="10">
    <location>
        <position position="157"/>
    </location>
</feature>
<dbReference type="EC" id="1.3.1.9" evidence="9"/>
<evidence type="ECO:0000256" key="2">
    <source>
        <dbReference type="ARBA" id="ARBA00009233"/>
    </source>
</evidence>
<proteinExistence type="inferred from homology"/>
<comment type="catalytic activity">
    <reaction evidence="8 9">
        <text>a 2,3-saturated acyl-[ACP] + NAD(+) = a (2E)-enoyl-[ACP] + NADH + H(+)</text>
        <dbReference type="Rhea" id="RHEA:10240"/>
        <dbReference type="Rhea" id="RHEA-COMP:9925"/>
        <dbReference type="Rhea" id="RHEA-COMP:9926"/>
        <dbReference type="ChEBI" id="CHEBI:15378"/>
        <dbReference type="ChEBI" id="CHEBI:57540"/>
        <dbReference type="ChEBI" id="CHEBI:57945"/>
        <dbReference type="ChEBI" id="CHEBI:78784"/>
        <dbReference type="ChEBI" id="CHEBI:78785"/>
        <dbReference type="EC" id="1.3.1.9"/>
    </reaction>
</comment>
<dbReference type="OrthoDB" id="9803628at2"/>
<dbReference type="SUPFAM" id="SSF51735">
    <property type="entry name" value="NAD(P)-binding Rossmann-fold domains"/>
    <property type="match status" value="1"/>
</dbReference>
<dbReference type="GO" id="GO:0004318">
    <property type="term" value="F:enoyl-[acyl-carrier-protein] reductase (NADH) activity"/>
    <property type="evidence" value="ECO:0007669"/>
    <property type="project" value="UniProtKB-EC"/>
</dbReference>
<accession>A0A1Y5SVF1</accession>
<dbReference type="PANTHER" id="PTHR43159:SF2">
    <property type="entry name" value="ENOYL-[ACYL-CARRIER-PROTEIN] REDUCTASE [NADH], CHLOROPLASTIC"/>
    <property type="match status" value="1"/>
</dbReference>
<evidence type="ECO:0000256" key="6">
    <source>
        <dbReference type="ARBA" id="ARBA00023098"/>
    </source>
</evidence>
<evidence type="ECO:0000256" key="7">
    <source>
        <dbReference type="ARBA" id="ARBA00023160"/>
    </source>
</evidence>
<feature type="active site" description="Proton acceptor" evidence="10">
    <location>
        <position position="147"/>
    </location>
</feature>
<dbReference type="RefSeq" id="WP_085849547.1">
    <property type="nucleotide sequence ID" value="NZ_FNZV01000007.1"/>
</dbReference>
<evidence type="ECO:0000256" key="3">
    <source>
        <dbReference type="ARBA" id="ARBA00022516"/>
    </source>
</evidence>
<evidence type="ECO:0000256" key="1">
    <source>
        <dbReference type="ARBA" id="ARBA00005194"/>
    </source>
</evidence>
<keyword evidence="6" id="KW-0443">Lipid metabolism</keyword>
<evidence type="ECO:0000313" key="13">
    <source>
        <dbReference type="Proteomes" id="UP000193307"/>
    </source>
</evidence>
<organism evidence="12 13">
    <name type="scientific">Pacificibacter marinus</name>
    <dbReference type="NCBI Taxonomy" id="658057"/>
    <lineage>
        <taxon>Bacteria</taxon>
        <taxon>Pseudomonadati</taxon>
        <taxon>Pseudomonadota</taxon>
        <taxon>Alphaproteobacteria</taxon>
        <taxon>Rhodobacterales</taxon>
        <taxon>Roseobacteraceae</taxon>
        <taxon>Pacificibacter</taxon>
    </lineage>
</organism>
<feature type="binding site" evidence="11">
    <location>
        <position position="164"/>
    </location>
    <ligand>
        <name>NAD(+)</name>
        <dbReference type="ChEBI" id="CHEBI:57540"/>
    </ligand>
</feature>
<gene>
    <name evidence="12" type="primary">fabI_2</name>
    <name evidence="12" type="ORF">PAM7971_02415</name>
</gene>
<dbReference type="PIRSF" id="PIRSF000094">
    <property type="entry name" value="Enoyl-ACP_rdct"/>
    <property type="match status" value="1"/>
</dbReference>
<keyword evidence="3 9" id="KW-0444">Lipid biosynthesis</keyword>
<dbReference type="CDD" id="cd05372">
    <property type="entry name" value="ENR_SDR"/>
    <property type="match status" value="1"/>
</dbReference>
<dbReference type="GO" id="GO:0006633">
    <property type="term" value="P:fatty acid biosynthetic process"/>
    <property type="evidence" value="ECO:0007669"/>
    <property type="project" value="UniProtKB-UniPathway"/>
</dbReference>
<evidence type="ECO:0000256" key="11">
    <source>
        <dbReference type="PIRSR" id="PIRSR000094-3"/>
    </source>
</evidence>
<sequence length="256" mass="27440">MLDSFLKGKRGLVVGIANEHSIAAGCAMALHAAGANLAVTYANERSKPFVAPVVAKLDAPIFLPLDVQVDGQLEAVFEAIDREWGQIDFIVHSIAYCPKDDLHGPVSECSKEGFAQAMDISVHSLIRMTRLAIPLMKNGGSILTMSYYGAEKVIDHYNIMGPVKSALEGTVRYLAAELGPKKIRVNAISPGPLQTRAGSGIDHFDDLIDTARKRAPEQSLVTIEDVGHMAVGLVSDLSCKVTGNIAFVDSGYHVRA</sequence>
<feature type="binding site" evidence="11">
    <location>
        <position position="94"/>
    </location>
    <ligand>
        <name>NAD(+)</name>
        <dbReference type="ChEBI" id="CHEBI:57540"/>
    </ligand>
</feature>
<dbReference type="PRINTS" id="PR00081">
    <property type="entry name" value="GDHRDH"/>
</dbReference>
<evidence type="ECO:0000313" key="12">
    <source>
        <dbReference type="EMBL" id="SLN49312.1"/>
    </source>
</evidence>
<dbReference type="EMBL" id="FWFW01000007">
    <property type="protein sequence ID" value="SLN49312.1"/>
    <property type="molecule type" value="Genomic_DNA"/>
</dbReference>
<dbReference type="InterPro" id="IPR014358">
    <property type="entry name" value="Enoyl-ACP_Rdtase_NADH"/>
</dbReference>
<reference evidence="12 13" key="1">
    <citation type="submission" date="2017-03" db="EMBL/GenBank/DDBJ databases">
        <authorList>
            <person name="Afonso C.L."/>
            <person name="Miller P.J."/>
            <person name="Scott M.A."/>
            <person name="Spackman E."/>
            <person name="Goraichik I."/>
            <person name="Dimitrov K.M."/>
            <person name="Suarez D.L."/>
            <person name="Swayne D.E."/>
        </authorList>
    </citation>
    <scope>NUCLEOTIDE SEQUENCE [LARGE SCALE GENOMIC DNA]</scope>
    <source>
        <strain evidence="12 13">CECT 7971</strain>
    </source>
</reference>
<feature type="binding site" evidence="11">
    <location>
        <position position="15"/>
    </location>
    <ligand>
        <name>NAD(+)</name>
        <dbReference type="ChEBI" id="CHEBI:57540"/>
    </ligand>
</feature>
<dbReference type="UniPathway" id="UPA00094"/>
<dbReference type="Gene3D" id="3.40.50.720">
    <property type="entry name" value="NAD(P)-binding Rossmann-like Domain"/>
    <property type="match status" value="1"/>
</dbReference>
<dbReference type="InterPro" id="IPR002347">
    <property type="entry name" value="SDR_fam"/>
</dbReference>
<dbReference type="PANTHER" id="PTHR43159">
    <property type="entry name" value="ENOYL-[ACYL-CARRIER-PROTEIN] REDUCTASE"/>
    <property type="match status" value="1"/>
</dbReference>
<dbReference type="NCBIfam" id="NF005717">
    <property type="entry name" value="PRK07533.1"/>
    <property type="match status" value="1"/>
</dbReference>
<evidence type="ECO:0000256" key="10">
    <source>
        <dbReference type="PIRSR" id="PIRSR000094-1"/>
    </source>
</evidence>
<dbReference type="AlphaFoldDB" id="A0A1Y5SVF1"/>